<evidence type="ECO:0000313" key="2">
    <source>
        <dbReference type="EMBL" id="PKU67189.1"/>
    </source>
</evidence>
<sequence length="128" mass="14189">MRKLRGDMLSSSTRCRRIRPPFSSKNLSSIGHIINKYKAKIRNSSAAFVDVPVKLIETNALVYNMGDNSGVDLRLHLDWLHCSSDAESDSSSDHGGGSDPGHDFKIVRDRPVCAVSRGRPRGRGRRGR</sequence>
<feature type="compositionally biased region" description="Basic residues" evidence="1">
    <location>
        <begin position="118"/>
        <end position="128"/>
    </location>
</feature>
<proteinExistence type="predicted"/>
<name>A0A2I0VUV5_9ASPA</name>
<protein>
    <submittedName>
        <fullName evidence="2">Uncharacterized protein</fullName>
    </submittedName>
</protein>
<keyword evidence="3" id="KW-1185">Reference proteome</keyword>
<feature type="region of interest" description="Disordered" evidence="1">
    <location>
        <begin position="84"/>
        <end position="128"/>
    </location>
</feature>
<reference evidence="2 3" key="1">
    <citation type="journal article" date="2016" name="Sci. Rep.">
        <title>The Dendrobium catenatum Lindl. genome sequence provides insights into polysaccharide synthase, floral development and adaptive evolution.</title>
        <authorList>
            <person name="Zhang G.Q."/>
            <person name="Xu Q."/>
            <person name="Bian C."/>
            <person name="Tsai W.C."/>
            <person name="Yeh C.M."/>
            <person name="Liu K.W."/>
            <person name="Yoshida K."/>
            <person name="Zhang L.S."/>
            <person name="Chang S.B."/>
            <person name="Chen F."/>
            <person name="Shi Y."/>
            <person name="Su Y.Y."/>
            <person name="Zhang Y.Q."/>
            <person name="Chen L.J."/>
            <person name="Yin Y."/>
            <person name="Lin M."/>
            <person name="Huang H."/>
            <person name="Deng H."/>
            <person name="Wang Z.W."/>
            <person name="Zhu S.L."/>
            <person name="Zhao X."/>
            <person name="Deng C."/>
            <person name="Niu S.C."/>
            <person name="Huang J."/>
            <person name="Wang M."/>
            <person name="Liu G.H."/>
            <person name="Yang H.J."/>
            <person name="Xiao X.J."/>
            <person name="Hsiao Y.Y."/>
            <person name="Wu W.L."/>
            <person name="Chen Y.Y."/>
            <person name="Mitsuda N."/>
            <person name="Ohme-Takagi M."/>
            <person name="Luo Y.B."/>
            <person name="Van de Peer Y."/>
            <person name="Liu Z.J."/>
        </authorList>
    </citation>
    <scope>NUCLEOTIDE SEQUENCE [LARGE SCALE GENOMIC DNA]</scope>
    <source>
        <tissue evidence="2">The whole plant</tissue>
    </source>
</reference>
<accession>A0A2I0VUV5</accession>
<evidence type="ECO:0000313" key="3">
    <source>
        <dbReference type="Proteomes" id="UP000233837"/>
    </source>
</evidence>
<reference evidence="2 3" key="2">
    <citation type="journal article" date="2017" name="Nature">
        <title>The Apostasia genome and the evolution of orchids.</title>
        <authorList>
            <person name="Zhang G.Q."/>
            <person name="Liu K.W."/>
            <person name="Li Z."/>
            <person name="Lohaus R."/>
            <person name="Hsiao Y.Y."/>
            <person name="Niu S.C."/>
            <person name="Wang J.Y."/>
            <person name="Lin Y.C."/>
            <person name="Xu Q."/>
            <person name="Chen L.J."/>
            <person name="Yoshida K."/>
            <person name="Fujiwara S."/>
            <person name="Wang Z.W."/>
            <person name="Zhang Y.Q."/>
            <person name="Mitsuda N."/>
            <person name="Wang M."/>
            <person name="Liu G.H."/>
            <person name="Pecoraro L."/>
            <person name="Huang H.X."/>
            <person name="Xiao X.J."/>
            <person name="Lin M."/>
            <person name="Wu X.Y."/>
            <person name="Wu W.L."/>
            <person name="Chen Y.Y."/>
            <person name="Chang S.B."/>
            <person name="Sakamoto S."/>
            <person name="Ohme-Takagi M."/>
            <person name="Yagi M."/>
            <person name="Zeng S.J."/>
            <person name="Shen C.Y."/>
            <person name="Yeh C.M."/>
            <person name="Luo Y.B."/>
            <person name="Tsai W.C."/>
            <person name="Van de Peer Y."/>
            <person name="Liu Z.J."/>
        </authorList>
    </citation>
    <scope>NUCLEOTIDE SEQUENCE [LARGE SCALE GENOMIC DNA]</scope>
    <source>
        <tissue evidence="2">The whole plant</tissue>
    </source>
</reference>
<gene>
    <name evidence="2" type="ORF">MA16_Dca013613</name>
</gene>
<dbReference type="AlphaFoldDB" id="A0A2I0VUV5"/>
<dbReference type="EMBL" id="KZ503216">
    <property type="protein sequence ID" value="PKU67189.1"/>
    <property type="molecule type" value="Genomic_DNA"/>
</dbReference>
<organism evidence="2 3">
    <name type="scientific">Dendrobium catenatum</name>
    <dbReference type="NCBI Taxonomy" id="906689"/>
    <lineage>
        <taxon>Eukaryota</taxon>
        <taxon>Viridiplantae</taxon>
        <taxon>Streptophyta</taxon>
        <taxon>Embryophyta</taxon>
        <taxon>Tracheophyta</taxon>
        <taxon>Spermatophyta</taxon>
        <taxon>Magnoliopsida</taxon>
        <taxon>Liliopsida</taxon>
        <taxon>Asparagales</taxon>
        <taxon>Orchidaceae</taxon>
        <taxon>Epidendroideae</taxon>
        <taxon>Malaxideae</taxon>
        <taxon>Dendrobiinae</taxon>
        <taxon>Dendrobium</taxon>
    </lineage>
</organism>
<dbReference type="Proteomes" id="UP000233837">
    <property type="component" value="Unassembled WGS sequence"/>
</dbReference>
<evidence type="ECO:0000256" key="1">
    <source>
        <dbReference type="SAM" id="MobiDB-lite"/>
    </source>
</evidence>
<feature type="compositionally biased region" description="Basic and acidic residues" evidence="1">
    <location>
        <begin position="100"/>
        <end position="111"/>
    </location>
</feature>